<dbReference type="InterPro" id="IPR006357">
    <property type="entry name" value="HAD-SF_hydro_IIA"/>
</dbReference>
<dbReference type="InterPro" id="IPR036412">
    <property type="entry name" value="HAD-like_sf"/>
</dbReference>
<protein>
    <submittedName>
        <fullName evidence="1 3">HAD-superfamily hydrolase</fullName>
    </submittedName>
</protein>
<evidence type="ECO:0000313" key="1">
    <source>
        <dbReference type="EMBL" id="KAF1810252.1"/>
    </source>
</evidence>
<dbReference type="PANTHER" id="PTHR14269">
    <property type="entry name" value="CDP-DIACYLGLYCEROL--GLYCEROL-3-PHOSPHATE 3-PHOSPHATIDYLTRANSFERASE-RELATED"/>
    <property type="match status" value="1"/>
</dbReference>
<sequence length="430" mass="46855">MAPGVSFGRTVFRSPLLFSGRVSRPAGRTYRPVAVPPVYRSFQKASAPSKVPDFAFVFDIDGVLLRAATPIPRASEALSLLQSQKIPFILLTNGGGTSEAARVAELSDKLQVPLDLANFVQSHTPFASLEAYKGHGDAKGEAVLVIGGEEGGDVCRKVAESYGFKNVITPGDLYAAHPDLWPFSKHLLEYYRKHSRPLPAPVYRGPHALSPGSDAALRNHLRCTCILVFNDPRDWGLDTTIVTDLLLSHQGYLGTTSPLNNHPSLPNKGYQQDGQPPLYFSNPDLWWAARWHLSRLGQGAFRETLDGLWRSITGGEGNGVILHKEVWGKPTQLTYTFAENVLGSWRGKMLGAGTGCGLEGLRNVYMIGDNPESDIRGANNYQSPNGTSWNSVLVKTGVYLDGSEPSCPPKAIVDDVFSAVEWGMKHSGWK</sequence>
<dbReference type="InterPro" id="IPR006353">
    <property type="entry name" value="HAD-SF_hydro_IIA_CECR5"/>
</dbReference>
<gene>
    <name evidence="1 3" type="ORF">P152DRAFT_105853</name>
</gene>
<dbReference type="NCBIfam" id="TIGR01456">
    <property type="entry name" value="CECR5"/>
    <property type="match status" value="1"/>
</dbReference>
<reference evidence="1 3" key="1">
    <citation type="submission" date="2020-01" db="EMBL/GenBank/DDBJ databases">
        <authorList>
            <consortium name="DOE Joint Genome Institute"/>
            <person name="Haridas S."/>
            <person name="Albert R."/>
            <person name="Binder M."/>
            <person name="Bloem J."/>
            <person name="Labutti K."/>
            <person name="Salamov A."/>
            <person name="Andreopoulos B."/>
            <person name="Baker S.E."/>
            <person name="Barry K."/>
            <person name="Bills G."/>
            <person name="Bluhm B.H."/>
            <person name="Cannon C."/>
            <person name="Castanera R."/>
            <person name="Culley D.E."/>
            <person name="Daum C."/>
            <person name="Ezra D."/>
            <person name="Gonzalez J.B."/>
            <person name="Henrissat B."/>
            <person name="Kuo A."/>
            <person name="Liang C."/>
            <person name="Lipzen A."/>
            <person name="Lutzoni F."/>
            <person name="Magnuson J."/>
            <person name="Mondo S."/>
            <person name="Nolan M."/>
            <person name="Ohm R."/>
            <person name="Pangilinan J."/>
            <person name="Park H.-J."/>
            <person name="Ramirez L."/>
            <person name="Alfaro M."/>
            <person name="Sun H."/>
            <person name="Tritt A."/>
            <person name="Yoshinaga Y."/>
            <person name="Zwiers L.-H."/>
            <person name="Turgeon B.G."/>
            <person name="Goodwin S.B."/>
            <person name="Spatafora J.W."/>
            <person name="Crous P.W."/>
            <person name="Grigoriev I.V."/>
        </authorList>
    </citation>
    <scope>NUCLEOTIDE SEQUENCE</scope>
    <source>
        <strain evidence="1 3">CBS 781.70</strain>
    </source>
</reference>
<dbReference type="Gene3D" id="3.40.50.1000">
    <property type="entry name" value="HAD superfamily/HAD-like"/>
    <property type="match status" value="2"/>
</dbReference>
<dbReference type="Pfam" id="PF13242">
    <property type="entry name" value="Hydrolase_like"/>
    <property type="match status" value="1"/>
</dbReference>
<dbReference type="InterPro" id="IPR050324">
    <property type="entry name" value="CDP-alcohol_PTase-I"/>
</dbReference>
<dbReference type="Pfam" id="PF13344">
    <property type="entry name" value="Hydrolase_6"/>
    <property type="match status" value="1"/>
</dbReference>
<proteinExistence type="predicted"/>
<dbReference type="GO" id="GO:0046474">
    <property type="term" value="P:glycerophospholipid biosynthetic process"/>
    <property type="evidence" value="ECO:0007669"/>
    <property type="project" value="TreeGrafter"/>
</dbReference>
<accession>A0A6G1FX21</accession>
<dbReference type="InterPro" id="IPR023214">
    <property type="entry name" value="HAD_sf"/>
</dbReference>
<organism evidence="1">
    <name type="scientific">Eremomyces bilateralis CBS 781.70</name>
    <dbReference type="NCBI Taxonomy" id="1392243"/>
    <lineage>
        <taxon>Eukaryota</taxon>
        <taxon>Fungi</taxon>
        <taxon>Dikarya</taxon>
        <taxon>Ascomycota</taxon>
        <taxon>Pezizomycotina</taxon>
        <taxon>Dothideomycetes</taxon>
        <taxon>Dothideomycetes incertae sedis</taxon>
        <taxon>Eremomycetales</taxon>
        <taxon>Eremomycetaceae</taxon>
        <taxon>Eremomyces</taxon>
    </lineage>
</organism>
<dbReference type="SUPFAM" id="SSF56784">
    <property type="entry name" value="HAD-like"/>
    <property type="match status" value="1"/>
</dbReference>
<dbReference type="GO" id="GO:0005739">
    <property type="term" value="C:mitochondrion"/>
    <property type="evidence" value="ECO:0007669"/>
    <property type="project" value="TreeGrafter"/>
</dbReference>
<reference evidence="3" key="3">
    <citation type="submission" date="2025-04" db="UniProtKB">
        <authorList>
            <consortium name="RefSeq"/>
        </authorList>
    </citation>
    <scope>IDENTIFICATION</scope>
    <source>
        <strain evidence="3">CBS 781.70</strain>
    </source>
</reference>
<dbReference type="GO" id="GO:0016787">
    <property type="term" value="F:hydrolase activity"/>
    <property type="evidence" value="ECO:0007669"/>
    <property type="project" value="UniProtKB-KW"/>
</dbReference>
<dbReference type="NCBIfam" id="TIGR01460">
    <property type="entry name" value="HAD-SF-IIA"/>
    <property type="match status" value="1"/>
</dbReference>
<reference evidence="3" key="2">
    <citation type="submission" date="2020-04" db="EMBL/GenBank/DDBJ databases">
        <authorList>
            <consortium name="NCBI Genome Project"/>
        </authorList>
    </citation>
    <scope>NUCLEOTIDE SEQUENCE</scope>
    <source>
        <strain evidence="3">CBS 781.70</strain>
    </source>
</reference>
<dbReference type="OrthoDB" id="270009at2759"/>
<evidence type="ECO:0000313" key="3">
    <source>
        <dbReference type="RefSeq" id="XP_033531883.1"/>
    </source>
</evidence>
<dbReference type="RefSeq" id="XP_033531883.1">
    <property type="nucleotide sequence ID" value="XM_033673577.1"/>
</dbReference>
<dbReference type="EMBL" id="ML975167">
    <property type="protein sequence ID" value="KAF1810252.1"/>
    <property type="molecule type" value="Genomic_DNA"/>
</dbReference>
<dbReference type="Proteomes" id="UP000504638">
    <property type="component" value="Unplaced"/>
</dbReference>
<dbReference type="AlphaFoldDB" id="A0A6G1FX21"/>
<name>A0A6G1FX21_9PEZI</name>
<dbReference type="PANTHER" id="PTHR14269:SF57">
    <property type="entry name" value="SUPERFAMILY HYDROLASE, PUTATIVE (AFU_ORTHOLOGUE AFUA_2G02580)-RELATED"/>
    <property type="match status" value="1"/>
</dbReference>
<keyword evidence="1 3" id="KW-0378">Hydrolase</keyword>
<dbReference type="GeneID" id="54414147"/>
<keyword evidence="2" id="KW-1185">Reference proteome</keyword>
<evidence type="ECO:0000313" key="2">
    <source>
        <dbReference type="Proteomes" id="UP000504638"/>
    </source>
</evidence>